<gene>
    <name evidence="2" type="ORF">ESCO_005746</name>
</gene>
<feature type="compositionally biased region" description="Basic and acidic residues" evidence="1">
    <location>
        <begin position="15"/>
        <end position="27"/>
    </location>
</feature>
<comment type="caution">
    <text evidence="2">The sequence shown here is derived from an EMBL/GenBank/DDBJ whole genome shotgun (WGS) entry which is preliminary data.</text>
</comment>
<evidence type="ECO:0000256" key="1">
    <source>
        <dbReference type="SAM" id="MobiDB-lite"/>
    </source>
</evidence>
<accession>A0A0M8MWH3</accession>
<feature type="compositionally biased region" description="Polar residues" evidence="1">
    <location>
        <begin position="47"/>
        <end position="57"/>
    </location>
</feature>
<dbReference type="Proteomes" id="UP000053831">
    <property type="component" value="Unassembled WGS sequence"/>
</dbReference>
<dbReference type="AlphaFoldDB" id="A0A0M8MWH3"/>
<proteinExistence type="predicted"/>
<feature type="region of interest" description="Disordered" evidence="1">
    <location>
        <begin position="15"/>
        <end position="66"/>
    </location>
</feature>
<name>A0A0M8MWH3_ESCWE</name>
<sequence>MNDDAMERLRADLIRRAERIRESKLDESGDEESLSRTRSQPSTPTTFRQQPRQSSAPSVICSERRSKVQTISGQPELSDFGRALGWLHESPWIPPPDASPLFSQYLLPMSPPKAAFLSEGYMHPALERHSVSRPPRNAMEASHLRHMYVESLQSDPSVRPSTSSSMSFFQEKLARKWTRTSSGMSTSLNEGEEPKTRSCILCFPWSSPDTRAYSIQCLASGLFLAADLSI</sequence>
<evidence type="ECO:0000313" key="3">
    <source>
        <dbReference type="Proteomes" id="UP000053831"/>
    </source>
</evidence>
<protein>
    <submittedName>
        <fullName evidence="2">Uncharacterized protein</fullName>
    </submittedName>
</protein>
<dbReference type="EMBL" id="LGSR01000019">
    <property type="protein sequence ID" value="KOS20048.1"/>
    <property type="molecule type" value="Genomic_DNA"/>
</dbReference>
<feature type="compositionally biased region" description="Low complexity" evidence="1">
    <location>
        <begin position="36"/>
        <end position="46"/>
    </location>
</feature>
<keyword evidence="3" id="KW-1185">Reference proteome</keyword>
<organism evidence="2 3">
    <name type="scientific">Escovopsis weberi</name>
    <dbReference type="NCBI Taxonomy" id="150374"/>
    <lineage>
        <taxon>Eukaryota</taxon>
        <taxon>Fungi</taxon>
        <taxon>Dikarya</taxon>
        <taxon>Ascomycota</taxon>
        <taxon>Pezizomycotina</taxon>
        <taxon>Sordariomycetes</taxon>
        <taxon>Hypocreomycetidae</taxon>
        <taxon>Hypocreales</taxon>
        <taxon>Hypocreaceae</taxon>
        <taxon>Escovopsis</taxon>
    </lineage>
</organism>
<reference evidence="2 3" key="1">
    <citation type="submission" date="2015-07" db="EMBL/GenBank/DDBJ databases">
        <title>The genome of the fungus Escovopsis weberi, a specialized disease agent of ant agriculture.</title>
        <authorList>
            <person name="de Man T.J."/>
            <person name="Stajich J.E."/>
            <person name="Kubicek C.P."/>
            <person name="Chenthamara K."/>
            <person name="Atanasova L."/>
            <person name="Druzhinina I.S."/>
            <person name="Birnbaum S."/>
            <person name="Barribeau S.M."/>
            <person name="Teiling C."/>
            <person name="Suen G."/>
            <person name="Currie C."/>
            <person name="Gerardo N.M."/>
        </authorList>
    </citation>
    <scope>NUCLEOTIDE SEQUENCE [LARGE SCALE GENOMIC DNA]</scope>
</reference>
<evidence type="ECO:0000313" key="2">
    <source>
        <dbReference type="EMBL" id="KOS20048.1"/>
    </source>
</evidence>